<proteinExistence type="predicted"/>
<dbReference type="Pfam" id="PF05593">
    <property type="entry name" value="RHS_repeat"/>
    <property type="match status" value="3"/>
</dbReference>
<feature type="chain" id="PRO_5031484428" evidence="2">
    <location>
        <begin position="34"/>
        <end position="1421"/>
    </location>
</feature>
<keyword evidence="2" id="KW-0732">Signal</keyword>
<dbReference type="InterPro" id="IPR022385">
    <property type="entry name" value="Rhs_assc_core"/>
</dbReference>
<dbReference type="NCBIfam" id="TIGR01643">
    <property type="entry name" value="YD_repeat_2x"/>
    <property type="match status" value="3"/>
</dbReference>
<dbReference type="EMBL" id="JACIEH010000001">
    <property type="protein sequence ID" value="MBB4097481.1"/>
    <property type="molecule type" value="Genomic_DNA"/>
</dbReference>
<name>A0A7W6JQ45_9SPHN</name>
<evidence type="ECO:0000256" key="1">
    <source>
        <dbReference type="ARBA" id="ARBA00022737"/>
    </source>
</evidence>
<protein>
    <submittedName>
        <fullName evidence="4">RHS repeat-associated protein</fullName>
    </submittedName>
</protein>
<evidence type="ECO:0000256" key="2">
    <source>
        <dbReference type="SAM" id="SignalP"/>
    </source>
</evidence>
<dbReference type="Pfam" id="PF25023">
    <property type="entry name" value="TEN_YD-shell"/>
    <property type="match status" value="1"/>
</dbReference>
<feature type="domain" description="Teneurin-like YD-shell" evidence="3">
    <location>
        <begin position="897"/>
        <end position="1201"/>
    </location>
</feature>
<dbReference type="NCBIfam" id="TIGR03696">
    <property type="entry name" value="Rhs_assc_core"/>
    <property type="match status" value="1"/>
</dbReference>
<comment type="caution">
    <text evidence="4">The sequence shown here is derived from an EMBL/GenBank/DDBJ whole genome shotgun (WGS) entry which is preliminary data.</text>
</comment>
<keyword evidence="1" id="KW-0677">Repeat</keyword>
<evidence type="ECO:0000313" key="5">
    <source>
        <dbReference type="Proteomes" id="UP000557392"/>
    </source>
</evidence>
<dbReference type="InterPro" id="IPR050708">
    <property type="entry name" value="T6SS_VgrG/RHS"/>
</dbReference>
<dbReference type="Gene3D" id="2.180.10.10">
    <property type="entry name" value="RHS repeat-associated core"/>
    <property type="match status" value="2"/>
</dbReference>
<dbReference type="PANTHER" id="PTHR32305">
    <property type="match status" value="1"/>
</dbReference>
<dbReference type="InterPro" id="IPR006530">
    <property type="entry name" value="YD"/>
</dbReference>
<dbReference type="InterPro" id="IPR031325">
    <property type="entry name" value="RHS_repeat"/>
</dbReference>
<dbReference type="Proteomes" id="UP000557392">
    <property type="component" value="Unassembled WGS sequence"/>
</dbReference>
<dbReference type="InterPro" id="IPR056823">
    <property type="entry name" value="TEN-like_YD-shell"/>
</dbReference>
<evidence type="ECO:0000259" key="3">
    <source>
        <dbReference type="Pfam" id="PF25023"/>
    </source>
</evidence>
<gene>
    <name evidence="4" type="ORF">GGR46_001014</name>
</gene>
<organism evidence="4 5">
    <name type="scientific">Sphingomonas kyeonggiensis</name>
    <dbReference type="NCBI Taxonomy" id="1268553"/>
    <lineage>
        <taxon>Bacteria</taxon>
        <taxon>Pseudomonadati</taxon>
        <taxon>Pseudomonadota</taxon>
        <taxon>Alphaproteobacteria</taxon>
        <taxon>Sphingomonadales</taxon>
        <taxon>Sphingomonadaceae</taxon>
        <taxon>Sphingomonas</taxon>
    </lineage>
</organism>
<feature type="signal peptide" evidence="2">
    <location>
        <begin position="1"/>
        <end position="33"/>
    </location>
</feature>
<accession>A0A7W6JQ45</accession>
<evidence type="ECO:0000313" key="4">
    <source>
        <dbReference type="EMBL" id="MBB4097481.1"/>
    </source>
</evidence>
<dbReference type="PANTHER" id="PTHR32305:SF15">
    <property type="entry name" value="PROTEIN RHSA-RELATED"/>
    <property type="match status" value="1"/>
</dbReference>
<reference evidence="4 5" key="1">
    <citation type="submission" date="2020-08" db="EMBL/GenBank/DDBJ databases">
        <title>Genomic Encyclopedia of Type Strains, Phase IV (KMG-IV): sequencing the most valuable type-strain genomes for metagenomic binning, comparative biology and taxonomic classification.</title>
        <authorList>
            <person name="Goeker M."/>
        </authorList>
    </citation>
    <scope>NUCLEOTIDE SEQUENCE [LARGE SCALE GENOMIC DNA]</scope>
    <source>
        <strain evidence="4 5">DSM 101806</strain>
    </source>
</reference>
<sequence length="1421" mass="150709">MMNRTTLTPRARRLSLLCASTILGAGQPVQAIAQTEPPVHVDVDENGVDFVSGGYVTTLTEGAIGSGEGQVAFTRTRNSGTGWFDEWTGGVALRTVGGVTTAYVLRGKVADPFAISGNTYTSLTGNGSTLVGTGAGYTYTTSDGTKIEFTSRGVGKLSGFYPVQGYACSGYSISCSIPTSITKPNGMKFSIKYDWVQKCTSGAGPSCTAGISYYRLASVASSAGYGFNVAYQTDIAGNYSAPQSPWYYRASVAFSNTNQPAASPPTITYLNPAEGYGDYTDPAGRTWRFTGTTSQLTGIQRPGAASYSTIISYSGTPAYVSSITIDGVTTNYSRVVVGSVATTTITDALSNQKIVEADLTKARVRKVTQVLASGNIVTQFDHDSSGRLTEVTYHEGNKVQYAYDARGNVTSTTLKAKPTVGGADIVTRAYYAPSCSNVVTCNSPIWTRDAGLNQTDYSYDPATGQLTSVTAPAAVLGGVRGQTRFSYSAISGVSMLTEVSACRTTSNCAGGSDEVKTAIAYNGNLLPTSVSNGSGDGSLTATQSMLYNSSGDLLSVDGALPGSADTTSYRYDAARNQIGVISADPDGAGPLPRSAQRLAFNSSDQATLIETGTVGGVSDADWAAFTPATQLAMTYDANGFKTVDSFAAGTNTYRVTQYSYDATGRLDCAALRMNIATWGTSPGACAVTAAGAFGPDRISRTVYDGAGRTTKLQEGYGTVDQADILINAYTGNGLVSSVTDGEGNKTSYEYDGFDRLTKTRFPIGAVGGGNSSTSDFEEIVYNNAGKIASKYLRGYYADSSKRIDFTYDLAGRLVRKHVADGSVEDVYYGYDLLGQQIYARFSSANGIGISNNYDALGRLVSTSNDMSGSPRTLSYVYDLAGNRVRITHPDGVYFASDYDGINRLSALKWWSSGSGTVPFMSIVYDTMGRRSGVTRSGSSTSYGYNAISRLSSLGQAFAGGVGNLNQTFDYNPVGQISGQSRDNDSYAYVGHYNVDRAYAVNSLNQIVAAGPASFVYDLRGNLTSDGSNSFNYDAENKLISKSGGVTLTYDPYGRIFSVTSAGGTSQFLYDGDRLVGEYNGSGLLTRRYMFAGRDEPVFADTGGMNCSGSTFFHNDERGSVIAQADCAGNRNGTNAYDEYGVPADGNFGRFQYTGQMWLPELGMYYYKARVYSPTLGRFMQADPAGYADGLNQYTYVGNDPVNFADPSGLLRAGCVFVTGSRIPDCSGRDTATGYVARKFSELTGSAQTAAIDAVAKYIVGDITLGSVVSTLVQEGAVVPCAGAWNCDEFAFKFVSDPGNKLNQNATFRKMAAAAWGKAIDEQVEVGFGGIGFDDFRPTTGLISSDAGKFISKEQIKAIADTGANVFFHTHQYMYGYPGFSGTDQQTCSMYGFFCVVYAGARGRGGDYGWYYYRNGRSKATN</sequence>
<keyword evidence="5" id="KW-1185">Reference proteome</keyword>